<sequence>MQRHISLIFILSPLIKFLCSPGRRWNKKNKSIGRILSYLFISSLIFYKLSKREKNCFQLLNVTPFTPYDVIRKSFKTVAFNLHPDRNKSEDASAKYATLVEKYKHISTPESHYKYTRFSDLVQPELGSINDMAFMDLITLALLKSFMAIGTTLLILLLSNEKIIWHPLLVYQLFMLFFDLYLRLSDELFLTTKLPFFKYYVTFEILQLFNDFKSYFMHSSILFPDDSRTPTSIGSNLLINNMELLNKLDSLLSKLKRMLGPYSEEVDADDERVVPDEHVVEVNKTIKSKYNENYFLEWSKEAKLKYKMLAHHGDKLTCEAGSNVFSFLFTSGIILLNFMK</sequence>
<evidence type="ECO:0000256" key="1">
    <source>
        <dbReference type="SAM" id="Phobius"/>
    </source>
</evidence>
<dbReference type="SUPFAM" id="SSF46565">
    <property type="entry name" value="Chaperone J-domain"/>
    <property type="match status" value="1"/>
</dbReference>
<organism evidence="3 4">
    <name type="scientific">Theileria orientalis</name>
    <dbReference type="NCBI Taxonomy" id="68886"/>
    <lineage>
        <taxon>Eukaryota</taxon>
        <taxon>Sar</taxon>
        <taxon>Alveolata</taxon>
        <taxon>Apicomplexa</taxon>
        <taxon>Aconoidasida</taxon>
        <taxon>Piroplasmida</taxon>
        <taxon>Theileriidae</taxon>
        <taxon>Theileria</taxon>
    </lineage>
</organism>
<protein>
    <recommendedName>
        <fullName evidence="2">J domain-containing protein</fullName>
    </recommendedName>
</protein>
<dbReference type="InterPro" id="IPR036869">
    <property type="entry name" value="J_dom_sf"/>
</dbReference>
<reference evidence="3" key="1">
    <citation type="submission" date="2022-07" db="EMBL/GenBank/DDBJ databases">
        <title>Evaluation of T. orientalis genome assembly methods using nanopore sequencing and analysis of variation between genomes.</title>
        <authorList>
            <person name="Yam J."/>
            <person name="Micallef M.L."/>
            <person name="Liu M."/>
            <person name="Djordjevic S.P."/>
            <person name="Bogema D.R."/>
            <person name="Jenkins C."/>
        </authorList>
    </citation>
    <scope>NUCLEOTIDE SEQUENCE</scope>
    <source>
        <strain evidence="3">Goon Nure</strain>
    </source>
</reference>
<dbReference type="Pfam" id="PF00226">
    <property type="entry name" value="DnaJ"/>
    <property type="match status" value="1"/>
</dbReference>
<evidence type="ECO:0000313" key="3">
    <source>
        <dbReference type="EMBL" id="UKK02144.2"/>
    </source>
</evidence>
<feature type="transmembrane region" description="Helical" evidence="1">
    <location>
        <begin position="137"/>
        <end position="158"/>
    </location>
</feature>
<dbReference type="AlphaFoldDB" id="A0A976MER9"/>
<evidence type="ECO:0000313" key="4">
    <source>
        <dbReference type="Proteomes" id="UP000244811"/>
    </source>
</evidence>
<keyword evidence="1" id="KW-0812">Transmembrane</keyword>
<feature type="transmembrane region" description="Helical" evidence="1">
    <location>
        <begin position="164"/>
        <end position="182"/>
    </location>
</feature>
<dbReference type="EMBL" id="CP056071">
    <property type="protein sequence ID" value="UKK02144.2"/>
    <property type="molecule type" value="Genomic_DNA"/>
</dbReference>
<dbReference type="SMART" id="SM00271">
    <property type="entry name" value="DnaJ"/>
    <property type="match status" value="1"/>
</dbReference>
<gene>
    <name evidence="3" type="ORF">MACK_001499</name>
</gene>
<accession>A0A976MER9</accession>
<feature type="domain" description="J" evidence="2">
    <location>
        <begin position="55"/>
        <end position="119"/>
    </location>
</feature>
<keyword evidence="1" id="KW-1133">Transmembrane helix</keyword>
<evidence type="ECO:0000259" key="2">
    <source>
        <dbReference type="PROSITE" id="PS50076"/>
    </source>
</evidence>
<name>A0A976MER9_THEOR</name>
<dbReference type="CDD" id="cd06257">
    <property type="entry name" value="DnaJ"/>
    <property type="match status" value="1"/>
</dbReference>
<dbReference type="Proteomes" id="UP000244811">
    <property type="component" value="Chromosome 2"/>
</dbReference>
<dbReference type="Gene3D" id="1.10.287.110">
    <property type="entry name" value="DnaJ domain"/>
    <property type="match status" value="1"/>
</dbReference>
<dbReference type="PROSITE" id="PS50076">
    <property type="entry name" value="DNAJ_2"/>
    <property type="match status" value="1"/>
</dbReference>
<dbReference type="InterPro" id="IPR001623">
    <property type="entry name" value="DnaJ_domain"/>
</dbReference>
<keyword evidence="1" id="KW-0472">Membrane</keyword>
<proteinExistence type="predicted"/>